<evidence type="ECO:0000256" key="9">
    <source>
        <dbReference type="ARBA" id="ARBA00023150"/>
    </source>
</evidence>
<reference evidence="12 13" key="1">
    <citation type="submission" date="2018-02" db="EMBL/GenBank/DDBJ databases">
        <title>The draft genome of Sphingobacterium sp. 5JN-11.</title>
        <authorList>
            <person name="Liu L."/>
            <person name="Li L."/>
            <person name="Liang L."/>
            <person name="Zhang X."/>
            <person name="Wang T."/>
        </authorList>
    </citation>
    <scope>NUCLEOTIDE SEQUENCE [LARGE SCALE GENOMIC DNA]</scope>
    <source>
        <strain evidence="12 13">5JN-11</strain>
    </source>
</reference>
<dbReference type="PANTHER" id="PTHR22960">
    <property type="entry name" value="MOLYBDOPTERIN COFACTOR SYNTHESIS PROTEIN A"/>
    <property type="match status" value="1"/>
</dbReference>
<dbReference type="SFLD" id="SFLDG01383">
    <property type="entry name" value="cyclic_pyranopterin_phosphate"/>
    <property type="match status" value="1"/>
</dbReference>
<feature type="domain" description="Radical SAM core" evidence="11">
    <location>
        <begin position="7"/>
        <end position="226"/>
    </location>
</feature>
<accession>A0A2S9J847</accession>
<protein>
    <submittedName>
        <fullName evidence="12">GTP 3',8-cyclase MoaA</fullName>
    </submittedName>
</protein>
<dbReference type="InterPro" id="IPR010505">
    <property type="entry name" value="MoaA_twitch"/>
</dbReference>
<dbReference type="AlphaFoldDB" id="A0A2S9J847"/>
<evidence type="ECO:0000256" key="7">
    <source>
        <dbReference type="ARBA" id="ARBA00023014"/>
    </source>
</evidence>
<proteinExistence type="predicted"/>
<dbReference type="Pfam" id="PF04055">
    <property type="entry name" value="Radical_SAM"/>
    <property type="match status" value="1"/>
</dbReference>
<evidence type="ECO:0000256" key="6">
    <source>
        <dbReference type="ARBA" id="ARBA00023004"/>
    </source>
</evidence>
<keyword evidence="5" id="KW-0547">Nucleotide-binding</keyword>
<dbReference type="SMART" id="SM00729">
    <property type="entry name" value="Elp3"/>
    <property type="match status" value="1"/>
</dbReference>
<evidence type="ECO:0000256" key="8">
    <source>
        <dbReference type="ARBA" id="ARBA00023134"/>
    </source>
</evidence>
<dbReference type="GO" id="GO:0051539">
    <property type="term" value="F:4 iron, 4 sulfur cluster binding"/>
    <property type="evidence" value="ECO:0007669"/>
    <property type="project" value="UniProtKB-KW"/>
</dbReference>
<keyword evidence="10" id="KW-0456">Lyase</keyword>
<organism evidence="12 13">
    <name type="scientific">Sphingobacterium haloxyli</name>
    <dbReference type="NCBI Taxonomy" id="2100533"/>
    <lineage>
        <taxon>Bacteria</taxon>
        <taxon>Pseudomonadati</taxon>
        <taxon>Bacteroidota</taxon>
        <taxon>Sphingobacteriia</taxon>
        <taxon>Sphingobacteriales</taxon>
        <taxon>Sphingobacteriaceae</taxon>
        <taxon>Sphingobacterium</taxon>
    </lineage>
</organism>
<keyword evidence="8" id="KW-0342">GTP-binding</keyword>
<evidence type="ECO:0000256" key="3">
    <source>
        <dbReference type="ARBA" id="ARBA00022691"/>
    </source>
</evidence>
<dbReference type="InterPro" id="IPR058240">
    <property type="entry name" value="rSAM_sf"/>
</dbReference>
<dbReference type="Proteomes" id="UP000239711">
    <property type="component" value="Unassembled WGS sequence"/>
</dbReference>
<dbReference type="InterPro" id="IPR007197">
    <property type="entry name" value="rSAM"/>
</dbReference>
<dbReference type="InterPro" id="IPR013785">
    <property type="entry name" value="Aldolase_TIM"/>
</dbReference>
<dbReference type="EMBL" id="PVBQ01000002">
    <property type="protein sequence ID" value="PRD48966.1"/>
    <property type="molecule type" value="Genomic_DNA"/>
</dbReference>
<evidence type="ECO:0000256" key="10">
    <source>
        <dbReference type="ARBA" id="ARBA00023239"/>
    </source>
</evidence>
<keyword evidence="13" id="KW-1185">Reference proteome</keyword>
<evidence type="ECO:0000256" key="2">
    <source>
        <dbReference type="ARBA" id="ARBA00022485"/>
    </source>
</evidence>
<evidence type="ECO:0000313" key="13">
    <source>
        <dbReference type="Proteomes" id="UP000239711"/>
    </source>
</evidence>
<keyword evidence="6" id="KW-0408">Iron</keyword>
<evidence type="ECO:0000313" key="12">
    <source>
        <dbReference type="EMBL" id="PRD48966.1"/>
    </source>
</evidence>
<comment type="caution">
    <text evidence="12">The sequence shown here is derived from an EMBL/GenBank/DDBJ whole genome shotgun (WGS) entry which is preliminary data.</text>
</comment>
<keyword evidence="7" id="KW-0411">Iron-sulfur</keyword>
<comment type="cofactor">
    <cofactor evidence="1">
        <name>[4Fe-4S] cluster</name>
        <dbReference type="ChEBI" id="CHEBI:49883"/>
    </cofactor>
</comment>
<keyword evidence="9" id="KW-0501">Molybdenum cofactor biosynthesis</keyword>
<dbReference type="Pfam" id="PF06463">
    <property type="entry name" value="Mob_synth_C"/>
    <property type="match status" value="1"/>
</dbReference>
<dbReference type="CDD" id="cd01335">
    <property type="entry name" value="Radical_SAM"/>
    <property type="match status" value="1"/>
</dbReference>
<keyword evidence="3" id="KW-0949">S-adenosyl-L-methionine</keyword>
<dbReference type="GO" id="GO:0061798">
    <property type="term" value="F:GTP 3',8'-cyclase activity"/>
    <property type="evidence" value="ECO:0007669"/>
    <property type="project" value="TreeGrafter"/>
</dbReference>
<dbReference type="SUPFAM" id="SSF102114">
    <property type="entry name" value="Radical SAM enzymes"/>
    <property type="match status" value="1"/>
</dbReference>
<name>A0A2S9J847_9SPHI</name>
<keyword evidence="4" id="KW-0479">Metal-binding</keyword>
<dbReference type="GO" id="GO:0005525">
    <property type="term" value="F:GTP binding"/>
    <property type="evidence" value="ECO:0007669"/>
    <property type="project" value="UniProtKB-KW"/>
</dbReference>
<dbReference type="NCBIfam" id="TIGR02666">
    <property type="entry name" value="moaA"/>
    <property type="match status" value="1"/>
</dbReference>
<dbReference type="SFLD" id="SFLDG01067">
    <property type="entry name" value="SPASM/twitch_domain_containing"/>
    <property type="match status" value="1"/>
</dbReference>
<evidence type="ECO:0000256" key="5">
    <source>
        <dbReference type="ARBA" id="ARBA00022741"/>
    </source>
</evidence>
<dbReference type="GO" id="GO:0006777">
    <property type="term" value="P:Mo-molybdopterin cofactor biosynthetic process"/>
    <property type="evidence" value="ECO:0007669"/>
    <property type="project" value="UniProtKB-KW"/>
</dbReference>
<dbReference type="SFLD" id="SFLDG01386">
    <property type="entry name" value="main_SPASM_domain-containing"/>
    <property type="match status" value="1"/>
</dbReference>
<dbReference type="InterPro" id="IPR006638">
    <property type="entry name" value="Elp3/MiaA/NifB-like_rSAM"/>
</dbReference>
<evidence type="ECO:0000256" key="1">
    <source>
        <dbReference type="ARBA" id="ARBA00001966"/>
    </source>
</evidence>
<dbReference type="InterPro" id="IPR013483">
    <property type="entry name" value="MoaA"/>
</dbReference>
<dbReference type="RefSeq" id="WP_105715531.1">
    <property type="nucleotide sequence ID" value="NZ_PVBQ01000002.1"/>
</dbReference>
<dbReference type="OrthoDB" id="9763993at2"/>
<dbReference type="SFLD" id="SFLDS00029">
    <property type="entry name" value="Radical_SAM"/>
    <property type="match status" value="1"/>
</dbReference>
<gene>
    <name evidence="12" type="primary">moaA</name>
    <name evidence="12" type="ORF">C5745_03240</name>
</gene>
<dbReference type="Gene3D" id="3.20.20.70">
    <property type="entry name" value="Aldolase class I"/>
    <property type="match status" value="1"/>
</dbReference>
<dbReference type="InterPro" id="IPR040064">
    <property type="entry name" value="MoaA-like"/>
</dbReference>
<evidence type="ECO:0000256" key="4">
    <source>
        <dbReference type="ARBA" id="ARBA00022723"/>
    </source>
</evidence>
<keyword evidence="2" id="KW-0004">4Fe-4S</keyword>
<dbReference type="InterPro" id="IPR050105">
    <property type="entry name" value="MoCo_biosynth_MoaA/MoaC"/>
</dbReference>
<dbReference type="GO" id="GO:0046872">
    <property type="term" value="F:metal ion binding"/>
    <property type="evidence" value="ECO:0007669"/>
    <property type="project" value="UniProtKB-KW"/>
</dbReference>
<evidence type="ECO:0000259" key="11">
    <source>
        <dbReference type="PROSITE" id="PS51918"/>
    </source>
</evidence>
<sequence>MNNLTDHIGRSFKVLRVSLLDRCNFACTYCVCDDDRTIKKPKKTQLSVHELSTLIGRLHDTLHLQTVRLTGGEPLLYTSLTELIASIRHAGIKDIKMTTNGLLLAQKAESLEKAGLRSVNVSLDALTENTFLQITRRKGVKRVIAGITAAKDAGLDVKINAVLSRGENDNEILPLLDFAFQNNIKIRFLELMGMGHLFGEKDNKFFSMQAILDKISTVYQISEQPKKYGDTATYWTTRCGNTFGIIANESRPFCADCNRLRLDSNGNIYGCLSSDVPISLAEINSREGLEASLYAALAQKQMQFSGSEMSMLTIGG</sequence>
<dbReference type="PROSITE" id="PS51918">
    <property type="entry name" value="RADICAL_SAM"/>
    <property type="match status" value="1"/>
</dbReference>
<dbReference type="PANTHER" id="PTHR22960:SF0">
    <property type="entry name" value="MOLYBDENUM COFACTOR BIOSYNTHESIS PROTEIN 1"/>
    <property type="match status" value="1"/>
</dbReference>
<dbReference type="GO" id="GO:0061799">
    <property type="term" value="F:cyclic pyranopterin monophosphate synthase activity"/>
    <property type="evidence" value="ECO:0007669"/>
    <property type="project" value="TreeGrafter"/>
</dbReference>